<proteinExistence type="predicted"/>
<protein>
    <recommendedName>
        <fullName evidence="1">Threonyl-tRNA synthetase editing domain-containing protein</fullName>
    </recommendedName>
</protein>
<dbReference type="InterPro" id="IPR015011">
    <property type="entry name" value="Threonyl-tRNA_syn_edit_dom_arc"/>
</dbReference>
<dbReference type="AlphaFoldDB" id="A0A2G9ZR58"/>
<gene>
    <name evidence="2" type="ORF">COX21_00785</name>
</gene>
<dbReference type="Gene3D" id="3.50.80.10">
    <property type="entry name" value="D-tyrosyl-tRNA(Tyr) deacylase"/>
    <property type="match status" value="1"/>
</dbReference>
<accession>A0A2G9ZR58</accession>
<dbReference type="Pfam" id="PF08915">
    <property type="entry name" value="tRNA-Thr_ED"/>
    <property type="match status" value="1"/>
</dbReference>
<name>A0A2G9ZR58_9BACT</name>
<sequence length="162" mass="18532">MKTIRIITSYVKFPFALNRKKVKIMRALLFHCKNYGVKIDRMSDRPKDITPEEVQEKEQNCKDCVVALVTVEKNDDIEKTSSGLSEEVAKMCQDVGHKNVVILPFAHLSNNLAKAKDGIKIVSLIEEGLKKEFNVMRAHFGSHKELLLDIYGHPGNARYREF</sequence>
<organism evidence="2 3">
    <name type="scientific">Candidatus Falkowbacteria bacterium CG23_combo_of_CG06-09_8_20_14_all_41_10</name>
    <dbReference type="NCBI Taxonomy" id="1974571"/>
    <lineage>
        <taxon>Bacteria</taxon>
        <taxon>Candidatus Falkowiibacteriota</taxon>
    </lineage>
</organism>
<feature type="domain" description="Threonyl-tRNA synthetase editing" evidence="1">
    <location>
        <begin position="25"/>
        <end position="156"/>
    </location>
</feature>
<reference evidence="2 3" key="1">
    <citation type="submission" date="2017-09" db="EMBL/GenBank/DDBJ databases">
        <title>Depth-based differentiation of microbial function through sediment-hosted aquifers and enrichment of novel symbionts in the deep terrestrial subsurface.</title>
        <authorList>
            <person name="Probst A.J."/>
            <person name="Ladd B."/>
            <person name="Jarett J.K."/>
            <person name="Geller-Mcgrath D.E."/>
            <person name="Sieber C.M."/>
            <person name="Emerson J.B."/>
            <person name="Anantharaman K."/>
            <person name="Thomas B.C."/>
            <person name="Malmstrom R."/>
            <person name="Stieglmeier M."/>
            <person name="Klingl A."/>
            <person name="Woyke T."/>
            <person name="Ryan C.M."/>
            <person name="Banfield J.F."/>
        </authorList>
    </citation>
    <scope>NUCLEOTIDE SEQUENCE [LARGE SCALE GENOMIC DNA]</scope>
    <source>
        <strain evidence="2">CG23_combo_of_CG06-09_8_20_14_all_41_10</strain>
    </source>
</reference>
<dbReference type="EMBL" id="PCSE01000025">
    <property type="protein sequence ID" value="PIP34838.1"/>
    <property type="molecule type" value="Genomic_DNA"/>
</dbReference>
<dbReference type="GO" id="GO:0008270">
    <property type="term" value="F:zinc ion binding"/>
    <property type="evidence" value="ECO:0007669"/>
    <property type="project" value="InterPro"/>
</dbReference>
<comment type="caution">
    <text evidence="2">The sequence shown here is derived from an EMBL/GenBank/DDBJ whole genome shotgun (WGS) entry which is preliminary data.</text>
</comment>
<evidence type="ECO:0000313" key="3">
    <source>
        <dbReference type="Proteomes" id="UP000231408"/>
    </source>
</evidence>
<dbReference type="GO" id="GO:0005524">
    <property type="term" value="F:ATP binding"/>
    <property type="evidence" value="ECO:0007669"/>
    <property type="project" value="InterPro"/>
</dbReference>
<dbReference type="Proteomes" id="UP000231408">
    <property type="component" value="Unassembled WGS sequence"/>
</dbReference>
<dbReference type="InterPro" id="IPR023509">
    <property type="entry name" value="DTD-like_sf"/>
</dbReference>
<dbReference type="GO" id="GO:0005737">
    <property type="term" value="C:cytoplasm"/>
    <property type="evidence" value="ECO:0007669"/>
    <property type="project" value="InterPro"/>
</dbReference>
<dbReference type="GO" id="GO:0004829">
    <property type="term" value="F:threonine-tRNA ligase activity"/>
    <property type="evidence" value="ECO:0007669"/>
    <property type="project" value="InterPro"/>
</dbReference>
<evidence type="ECO:0000313" key="2">
    <source>
        <dbReference type="EMBL" id="PIP34838.1"/>
    </source>
</evidence>
<evidence type="ECO:0000259" key="1">
    <source>
        <dbReference type="Pfam" id="PF08915"/>
    </source>
</evidence>